<sequence length="481" mass="49427">MTLSSALSNALSGLTASARGAGVISSNLSNALTDGYAARNLSLTARSGGADGGVMVTGVTRLVDLALLGDRRQADAALSRADTRAGYLERLTALTGDPTEERSLTGLMARFESALISAASLPESDTQLAGVLGAAQDLTGALNGLSVGVQSLRQEADRGIAGQVQHLNSALKKVEALNRDIIAGQAQGRDTSGLQDQRQALIDDISTAIPVQEIQRDFGAVALMAAGGRMLLDGEAAELTFAPRNTVAAHMTLENGLLSGLQINGTEVSMTSGQGLAGGALGALFALRDETLPQVQAELDTVALDLIERFETGLDASLSAGQPGLFTDAGAVAGVETGIAGRIGINAVVDPDQGGALWHLRDGLGAGQPGNVGNADLLNAMLDRLTAQRPQSGNALGTTDRDAATLASDFLSNIAGLENSIAQDQSFAAAHQGELKELELALGVDSDAELQKLILIERAYAANAKMVQAVDEMLQRLMEIG</sequence>
<keyword evidence="10" id="KW-1185">Reference proteome</keyword>
<dbReference type="RefSeq" id="WP_142493993.1">
    <property type="nucleotide sequence ID" value="NZ_FXTO01000018.1"/>
</dbReference>
<proteinExistence type="inferred from homology"/>
<feature type="domain" description="Flagellar hook-associated protein FlgK helical" evidence="8">
    <location>
        <begin position="91"/>
        <end position="312"/>
    </location>
</feature>
<dbReference type="PANTHER" id="PTHR30033">
    <property type="entry name" value="FLAGELLAR HOOK-ASSOCIATED PROTEIN 1"/>
    <property type="match status" value="1"/>
</dbReference>
<dbReference type="OrthoDB" id="7181295at2"/>
<evidence type="ECO:0000313" key="10">
    <source>
        <dbReference type="Proteomes" id="UP000316030"/>
    </source>
</evidence>
<feature type="domain" description="Flagellar basal-body/hook protein C-terminal" evidence="7">
    <location>
        <begin position="443"/>
        <end position="479"/>
    </location>
</feature>
<dbReference type="GO" id="GO:0005576">
    <property type="term" value="C:extracellular region"/>
    <property type="evidence" value="ECO:0007669"/>
    <property type="project" value="UniProtKB-SubCell"/>
</dbReference>
<accession>A0A521EQH8</accession>
<evidence type="ECO:0000259" key="7">
    <source>
        <dbReference type="Pfam" id="PF06429"/>
    </source>
</evidence>
<keyword evidence="9" id="KW-0969">Cilium</keyword>
<dbReference type="GO" id="GO:0005198">
    <property type="term" value="F:structural molecule activity"/>
    <property type="evidence" value="ECO:0007669"/>
    <property type="project" value="InterPro"/>
</dbReference>
<keyword evidence="5" id="KW-0964">Secreted</keyword>
<dbReference type="InterPro" id="IPR053927">
    <property type="entry name" value="FlgK_helical"/>
</dbReference>
<gene>
    <name evidence="9" type="ORF">SAMN06265173_11852</name>
</gene>
<comment type="similarity">
    <text evidence="3">Belongs to the flagella basal body rod proteins family.</text>
</comment>
<evidence type="ECO:0000256" key="5">
    <source>
        <dbReference type="ARBA" id="ARBA00022525"/>
    </source>
</evidence>
<dbReference type="EMBL" id="FXTO01000018">
    <property type="protein sequence ID" value="SMO86193.1"/>
    <property type="molecule type" value="Genomic_DNA"/>
</dbReference>
<dbReference type="Proteomes" id="UP000316030">
    <property type="component" value="Unassembled WGS sequence"/>
</dbReference>
<evidence type="ECO:0000259" key="8">
    <source>
        <dbReference type="Pfam" id="PF22638"/>
    </source>
</evidence>
<evidence type="ECO:0000256" key="4">
    <source>
        <dbReference type="ARBA" id="ARBA00016244"/>
    </source>
</evidence>
<keyword evidence="6" id="KW-0975">Bacterial flagellum</keyword>
<dbReference type="InterPro" id="IPR010930">
    <property type="entry name" value="Flg_bb/hook_C_dom"/>
</dbReference>
<dbReference type="Pfam" id="PF22638">
    <property type="entry name" value="FlgK_D1"/>
    <property type="match status" value="1"/>
</dbReference>
<comment type="subcellular location">
    <subcellularLocation>
        <location evidence="1">Bacterial flagellum</location>
    </subcellularLocation>
    <subcellularLocation>
        <location evidence="2">Secreted</location>
    </subcellularLocation>
</comment>
<evidence type="ECO:0000256" key="3">
    <source>
        <dbReference type="ARBA" id="ARBA00009677"/>
    </source>
</evidence>
<dbReference type="Pfam" id="PF06429">
    <property type="entry name" value="Flg_bbr_C"/>
    <property type="match status" value="1"/>
</dbReference>
<dbReference type="AlphaFoldDB" id="A0A521EQH8"/>
<name>A0A521EQH8_9RHOB</name>
<reference evidence="9 10" key="1">
    <citation type="submission" date="2017-05" db="EMBL/GenBank/DDBJ databases">
        <authorList>
            <person name="Varghese N."/>
            <person name="Submissions S."/>
        </authorList>
    </citation>
    <scope>NUCLEOTIDE SEQUENCE [LARGE SCALE GENOMIC DNA]</scope>
    <source>
        <strain evidence="9 10">DSM 29506</strain>
    </source>
</reference>
<organism evidence="9 10">
    <name type="scientific">Thalassovita litoralis</name>
    <dbReference type="NCBI Taxonomy" id="1010611"/>
    <lineage>
        <taxon>Bacteria</taxon>
        <taxon>Pseudomonadati</taxon>
        <taxon>Pseudomonadota</taxon>
        <taxon>Alphaproteobacteria</taxon>
        <taxon>Rhodobacterales</taxon>
        <taxon>Roseobacteraceae</taxon>
        <taxon>Thalassovita</taxon>
    </lineage>
</organism>
<dbReference type="NCBIfam" id="TIGR02492">
    <property type="entry name" value="flgK_ends"/>
    <property type="match status" value="1"/>
</dbReference>
<dbReference type="InterPro" id="IPR002371">
    <property type="entry name" value="FlgK"/>
</dbReference>
<evidence type="ECO:0000313" key="9">
    <source>
        <dbReference type="EMBL" id="SMO86193.1"/>
    </source>
</evidence>
<evidence type="ECO:0000256" key="6">
    <source>
        <dbReference type="ARBA" id="ARBA00023143"/>
    </source>
</evidence>
<keyword evidence="9" id="KW-0282">Flagellum</keyword>
<dbReference type="PANTHER" id="PTHR30033:SF1">
    <property type="entry name" value="FLAGELLAR HOOK-ASSOCIATED PROTEIN 1"/>
    <property type="match status" value="1"/>
</dbReference>
<keyword evidence="9" id="KW-0966">Cell projection</keyword>
<protein>
    <recommendedName>
        <fullName evidence="4">Flagellar hook-associated protein 1</fullName>
    </recommendedName>
</protein>
<dbReference type="GO" id="GO:0009424">
    <property type="term" value="C:bacterial-type flagellum hook"/>
    <property type="evidence" value="ECO:0007669"/>
    <property type="project" value="InterPro"/>
</dbReference>
<evidence type="ECO:0000256" key="2">
    <source>
        <dbReference type="ARBA" id="ARBA00004613"/>
    </source>
</evidence>
<dbReference type="GO" id="GO:0044780">
    <property type="term" value="P:bacterial-type flagellum assembly"/>
    <property type="evidence" value="ECO:0007669"/>
    <property type="project" value="InterPro"/>
</dbReference>
<evidence type="ECO:0000256" key="1">
    <source>
        <dbReference type="ARBA" id="ARBA00004365"/>
    </source>
</evidence>